<dbReference type="Proteomes" id="UP001326613">
    <property type="component" value="Chromosome"/>
</dbReference>
<organism evidence="2 3">
    <name type="scientific">Candidatus Trichorickettsia mobilis</name>
    <dbReference type="NCBI Taxonomy" id="1346319"/>
    <lineage>
        <taxon>Bacteria</taxon>
        <taxon>Pseudomonadati</taxon>
        <taxon>Pseudomonadota</taxon>
        <taxon>Alphaproteobacteria</taxon>
        <taxon>Rickettsiales</taxon>
        <taxon>Rickettsiaceae</taxon>
        <taxon>Rickettsieae</taxon>
        <taxon>Candidatus Trichorickettsia</taxon>
    </lineage>
</organism>
<dbReference type="EMBL" id="CP112932">
    <property type="protein sequence ID" value="WPY01141.1"/>
    <property type="molecule type" value="Genomic_DNA"/>
</dbReference>
<dbReference type="InterPro" id="IPR008894">
    <property type="entry name" value="QdtA_cupin_dom"/>
</dbReference>
<dbReference type="RefSeq" id="WP_323737941.1">
    <property type="nucleotide sequence ID" value="NZ_CP112932.1"/>
</dbReference>
<reference evidence="2 3" key="1">
    <citation type="submission" date="2022-10" db="EMBL/GenBank/DDBJ databases">
        <title>Host association and intracellularity evolved multiple times independently in the Rickettsiales.</title>
        <authorList>
            <person name="Castelli M."/>
            <person name="Nardi T."/>
            <person name="Gammuto L."/>
            <person name="Bellinzona G."/>
            <person name="Sabaneyeva E."/>
            <person name="Potekhin A."/>
            <person name="Serra V."/>
            <person name="Petroni G."/>
            <person name="Sassera D."/>
        </authorList>
    </citation>
    <scope>NUCLEOTIDE SEQUENCE [LARGE SCALE GENOMIC DNA]</scope>
    <source>
        <strain evidence="2 3">Kr 154-4</strain>
    </source>
</reference>
<dbReference type="SUPFAM" id="SSF51182">
    <property type="entry name" value="RmlC-like cupins"/>
    <property type="match status" value="1"/>
</dbReference>
<sequence length="135" mass="16051">MMMSLLYKLVQIPRFSDDRGSLSFVEFDQILDFSIKRVYWLYDFKKDRGGHAHKDLQQFIFCTHGSVDFILDDGQNRESVTLDSPDKGLYIIKPLWREVTNFQNNPQVIVLASDIYKESDYIKSYEEFKTWKFNS</sequence>
<proteinExistence type="predicted"/>
<evidence type="ECO:0000313" key="2">
    <source>
        <dbReference type="EMBL" id="WPY01141.1"/>
    </source>
</evidence>
<dbReference type="CDD" id="cd20292">
    <property type="entry name" value="cupin_QdtA-like"/>
    <property type="match status" value="1"/>
</dbReference>
<dbReference type="InterPro" id="IPR014710">
    <property type="entry name" value="RmlC-like_jellyroll"/>
</dbReference>
<dbReference type="Gene3D" id="2.60.120.10">
    <property type="entry name" value="Jelly Rolls"/>
    <property type="match status" value="1"/>
</dbReference>
<keyword evidence="3" id="KW-1185">Reference proteome</keyword>
<evidence type="ECO:0000313" key="3">
    <source>
        <dbReference type="Proteomes" id="UP001326613"/>
    </source>
</evidence>
<name>A0ABZ0UU73_9RICK</name>
<protein>
    <submittedName>
        <fullName evidence="2">WxcM-like domain-containing protein</fullName>
    </submittedName>
</protein>
<feature type="domain" description="Sugar 3,4-ketoisomerase QdtA cupin" evidence="1">
    <location>
        <begin position="7"/>
        <end position="130"/>
    </location>
</feature>
<accession>A0ABZ0UU73</accession>
<dbReference type="Pfam" id="PF05523">
    <property type="entry name" value="FdtA"/>
    <property type="match status" value="1"/>
</dbReference>
<evidence type="ECO:0000259" key="1">
    <source>
        <dbReference type="Pfam" id="PF05523"/>
    </source>
</evidence>
<dbReference type="InterPro" id="IPR011051">
    <property type="entry name" value="RmlC_Cupin_sf"/>
</dbReference>
<gene>
    <name evidence="2" type="ORF">Trichorick_01044</name>
</gene>